<gene>
    <name evidence="15" type="ORF">RRG08_006822</name>
</gene>
<evidence type="ECO:0000256" key="13">
    <source>
        <dbReference type="ARBA" id="ARBA00023329"/>
    </source>
</evidence>
<keyword evidence="6" id="KW-1003">Cell membrane</keyword>
<sequence>MSTVSPSTAVQALGTAIFEALDYGIDQSEERQLSPELEAIIVTMTSCVGDDPEAASNGDDEGIEKDQDVDTRCTVSDVIKVHISGD</sequence>
<evidence type="ECO:0000256" key="9">
    <source>
        <dbReference type="ARBA" id="ARBA00022927"/>
    </source>
</evidence>
<dbReference type="InterPro" id="IPR029901">
    <property type="entry name" value="Spire"/>
</dbReference>
<name>A0AAE1AYK0_9GAST</name>
<comment type="subcellular location">
    <subcellularLocation>
        <location evidence="3">Cell membrane</location>
        <topology evidence="3">Peripheral membrane protein</topology>
        <orientation evidence="3">Cytoplasmic side</orientation>
    </subcellularLocation>
    <subcellularLocation>
        <location evidence="2">Cytoplasm</location>
        <location evidence="2">Cytoskeleton</location>
    </subcellularLocation>
    <subcellularLocation>
        <location evidence="1">Cytoplasmic vesicle membrane</location>
        <topology evidence="1">Peripheral membrane protein</topology>
        <orientation evidence="1">Cytoplasmic side</orientation>
    </subcellularLocation>
</comment>
<dbReference type="AlphaFoldDB" id="A0AAE1AYK0"/>
<evidence type="ECO:0000256" key="3">
    <source>
        <dbReference type="ARBA" id="ARBA00004413"/>
    </source>
</evidence>
<dbReference type="GO" id="GO:0051295">
    <property type="term" value="P:establishment of meiotic spindle localization"/>
    <property type="evidence" value="ECO:0007669"/>
    <property type="project" value="TreeGrafter"/>
</dbReference>
<evidence type="ECO:0000256" key="4">
    <source>
        <dbReference type="ARBA" id="ARBA00010956"/>
    </source>
</evidence>
<dbReference type="GO" id="GO:0048193">
    <property type="term" value="P:Golgi vesicle transport"/>
    <property type="evidence" value="ECO:0007669"/>
    <property type="project" value="TreeGrafter"/>
</dbReference>
<keyword evidence="12" id="KW-0206">Cytoskeleton</keyword>
<comment type="caution">
    <text evidence="15">The sequence shown here is derived from an EMBL/GenBank/DDBJ whole genome shotgun (WGS) entry which is preliminary data.</text>
</comment>
<dbReference type="GO" id="GO:0005856">
    <property type="term" value="C:cytoskeleton"/>
    <property type="evidence" value="ECO:0007669"/>
    <property type="project" value="UniProtKB-SubCell"/>
</dbReference>
<evidence type="ECO:0000256" key="2">
    <source>
        <dbReference type="ARBA" id="ARBA00004245"/>
    </source>
</evidence>
<dbReference type="GO" id="GO:0015031">
    <property type="term" value="P:protein transport"/>
    <property type="evidence" value="ECO:0007669"/>
    <property type="project" value="UniProtKB-KW"/>
</dbReference>
<keyword evidence="7" id="KW-0963">Cytoplasm</keyword>
<evidence type="ECO:0000256" key="10">
    <source>
        <dbReference type="ARBA" id="ARBA00023136"/>
    </source>
</evidence>
<dbReference type="GO" id="GO:0030041">
    <property type="term" value="P:actin filament polymerization"/>
    <property type="evidence" value="ECO:0007669"/>
    <property type="project" value="TreeGrafter"/>
</dbReference>
<comment type="similarity">
    <text evidence="4">Belongs to the spire family.</text>
</comment>
<proteinExistence type="inferred from homology"/>
<accession>A0AAE1AYK0</accession>
<dbReference type="GO" id="GO:0005886">
    <property type="term" value="C:plasma membrane"/>
    <property type="evidence" value="ECO:0007669"/>
    <property type="project" value="UniProtKB-SubCell"/>
</dbReference>
<feature type="domain" description="KIND" evidence="14">
    <location>
        <begin position="1"/>
        <end position="86"/>
    </location>
</feature>
<evidence type="ECO:0000256" key="7">
    <source>
        <dbReference type="ARBA" id="ARBA00022490"/>
    </source>
</evidence>
<keyword evidence="13" id="KW-0968">Cytoplasmic vesicle</keyword>
<evidence type="ECO:0000313" key="15">
    <source>
        <dbReference type="EMBL" id="KAK3796252.1"/>
    </source>
</evidence>
<dbReference type="PANTHER" id="PTHR21345">
    <property type="entry name" value="SPIRE"/>
    <property type="match status" value="1"/>
</dbReference>
<keyword evidence="5" id="KW-0813">Transport</keyword>
<dbReference type="Proteomes" id="UP001283361">
    <property type="component" value="Unassembled WGS sequence"/>
</dbReference>
<dbReference type="GO" id="GO:0051639">
    <property type="term" value="P:actin filament network formation"/>
    <property type="evidence" value="ECO:0007669"/>
    <property type="project" value="TreeGrafter"/>
</dbReference>
<dbReference type="EMBL" id="JAWDGP010000900">
    <property type="protein sequence ID" value="KAK3796252.1"/>
    <property type="molecule type" value="Genomic_DNA"/>
</dbReference>
<dbReference type="GO" id="GO:0008017">
    <property type="term" value="F:microtubule binding"/>
    <property type="evidence" value="ECO:0007669"/>
    <property type="project" value="TreeGrafter"/>
</dbReference>
<evidence type="ECO:0000313" key="16">
    <source>
        <dbReference type="Proteomes" id="UP001283361"/>
    </source>
</evidence>
<dbReference type="InterPro" id="IPR011019">
    <property type="entry name" value="KIND_dom"/>
</dbReference>
<protein>
    <recommendedName>
        <fullName evidence="14">KIND domain-containing protein</fullName>
    </recommendedName>
</protein>
<keyword evidence="9" id="KW-0653">Protein transport</keyword>
<dbReference type="PANTHER" id="PTHR21345:SF3">
    <property type="entry name" value="PROTEIN SPIRE"/>
    <property type="match status" value="1"/>
</dbReference>
<evidence type="ECO:0000256" key="8">
    <source>
        <dbReference type="ARBA" id="ARBA00022737"/>
    </source>
</evidence>
<keyword evidence="10" id="KW-0472">Membrane</keyword>
<organism evidence="15 16">
    <name type="scientific">Elysia crispata</name>
    <name type="common">lettuce slug</name>
    <dbReference type="NCBI Taxonomy" id="231223"/>
    <lineage>
        <taxon>Eukaryota</taxon>
        <taxon>Metazoa</taxon>
        <taxon>Spiralia</taxon>
        <taxon>Lophotrochozoa</taxon>
        <taxon>Mollusca</taxon>
        <taxon>Gastropoda</taxon>
        <taxon>Heterobranchia</taxon>
        <taxon>Euthyneura</taxon>
        <taxon>Panpulmonata</taxon>
        <taxon>Sacoglossa</taxon>
        <taxon>Placobranchoidea</taxon>
        <taxon>Plakobranchidae</taxon>
        <taxon>Elysia</taxon>
    </lineage>
</organism>
<evidence type="ECO:0000256" key="1">
    <source>
        <dbReference type="ARBA" id="ARBA00004180"/>
    </source>
</evidence>
<dbReference type="Gene3D" id="1.10.510.10">
    <property type="entry name" value="Transferase(Phosphotransferase) domain 1"/>
    <property type="match status" value="1"/>
</dbReference>
<dbReference type="GO" id="GO:0040038">
    <property type="term" value="P:polar body extrusion after meiotic divisions"/>
    <property type="evidence" value="ECO:0007669"/>
    <property type="project" value="TreeGrafter"/>
</dbReference>
<evidence type="ECO:0000256" key="11">
    <source>
        <dbReference type="ARBA" id="ARBA00023203"/>
    </source>
</evidence>
<dbReference type="GO" id="GO:0005938">
    <property type="term" value="C:cell cortex"/>
    <property type="evidence" value="ECO:0007669"/>
    <property type="project" value="TreeGrafter"/>
</dbReference>
<evidence type="ECO:0000256" key="6">
    <source>
        <dbReference type="ARBA" id="ARBA00022475"/>
    </source>
</evidence>
<evidence type="ECO:0000256" key="5">
    <source>
        <dbReference type="ARBA" id="ARBA00022448"/>
    </source>
</evidence>
<evidence type="ECO:0000259" key="14">
    <source>
        <dbReference type="PROSITE" id="PS51377"/>
    </source>
</evidence>
<dbReference type="GO" id="GO:0003779">
    <property type="term" value="F:actin binding"/>
    <property type="evidence" value="ECO:0007669"/>
    <property type="project" value="UniProtKB-KW"/>
</dbReference>
<dbReference type="GO" id="GO:0030659">
    <property type="term" value="C:cytoplasmic vesicle membrane"/>
    <property type="evidence" value="ECO:0007669"/>
    <property type="project" value="UniProtKB-SubCell"/>
</dbReference>
<keyword evidence="8" id="KW-0677">Repeat</keyword>
<keyword evidence="16" id="KW-1185">Reference proteome</keyword>
<keyword evidence="11" id="KW-0009">Actin-binding</keyword>
<dbReference type="Pfam" id="PF16474">
    <property type="entry name" value="KIND"/>
    <property type="match status" value="1"/>
</dbReference>
<evidence type="ECO:0000256" key="12">
    <source>
        <dbReference type="ARBA" id="ARBA00023212"/>
    </source>
</evidence>
<dbReference type="GO" id="GO:0045010">
    <property type="term" value="P:actin nucleation"/>
    <property type="evidence" value="ECO:0007669"/>
    <property type="project" value="InterPro"/>
</dbReference>
<dbReference type="PROSITE" id="PS51377">
    <property type="entry name" value="KIND"/>
    <property type="match status" value="1"/>
</dbReference>
<reference evidence="15" key="1">
    <citation type="journal article" date="2023" name="G3 (Bethesda)">
        <title>A reference genome for the long-term kleptoplast-retaining sea slug Elysia crispata morphotype clarki.</title>
        <authorList>
            <person name="Eastman K.E."/>
            <person name="Pendleton A.L."/>
            <person name="Shaikh M.A."/>
            <person name="Suttiyut T."/>
            <person name="Ogas R."/>
            <person name="Tomko P."/>
            <person name="Gavelis G."/>
            <person name="Widhalm J.R."/>
            <person name="Wisecaver J.H."/>
        </authorList>
    </citation>
    <scope>NUCLEOTIDE SEQUENCE</scope>
    <source>
        <strain evidence="15">ECLA1</strain>
    </source>
</reference>
<dbReference type="GO" id="GO:0036089">
    <property type="term" value="P:cleavage furrow formation"/>
    <property type="evidence" value="ECO:0007669"/>
    <property type="project" value="TreeGrafter"/>
</dbReference>